<dbReference type="InterPro" id="IPR000150">
    <property type="entry name" value="Cof"/>
</dbReference>
<dbReference type="Proteomes" id="UP000184241">
    <property type="component" value="Unassembled WGS sequence"/>
</dbReference>
<dbReference type="PANTHER" id="PTHR10000">
    <property type="entry name" value="PHOSPHOSERINE PHOSPHATASE"/>
    <property type="match status" value="1"/>
</dbReference>
<dbReference type="Gene3D" id="3.30.1240.10">
    <property type="match status" value="1"/>
</dbReference>
<dbReference type="EMBL" id="FQXU01000022">
    <property type="protein sequence ID" value="SHI84504.1"/>
    <property type="molecule type" value="Genomic_DNA"/>
</dbReference>
<dbReference type="Pfam" id="PF08282">
    <property type="entry name" value="Hydrolase_3"/>
    <property type="match status" value="1"/>
</dbReference>
<evidence type="ECO:0000313" key="1">
    <source>
        <dbReference type="EMBL" id="SHI84504.1"/>
    </source>
</evidence>
<reference evidence="1 2" key="1">
    <citation type="submission" date="2016-11" db="EMBL/GenBank/DDBJ databases">
        <authorList>
            <person name="Jaros S."/>
            <person name="Januszkiewicz K."/>
            <person name="Wedrychowicz H."/>
        </authorList>
    </citation>
    <scope>NUCLEOTIDE SEQUENCE [LARGE SCALE GENOMIC DNA]</scope>
    <source>
        <strain evidence="1 2">DSM 6191</strain>
    </source>
</reference>
<protein>
    <recommendedName>
        <fullName evidence="3">Cof subfamily of IIB subfamily of haloacid dehalogenase superfamily/HAD-superfamily hydrolase, subfamily IIB</fullName>
    </recommendedName>
</protein>
<dbReference type="SFLD" id="SFLDG01140">
    <property type="entry name" value="C2.B:_Phosphomannomutase_and_P"/>
    <property type="match status" value="1"/>
</dbReference>
<dbReference type="CDD" id="cd07516">
    <property type="entry name" value="HAD_Pase"/>
    <property type="match status" value="1"/>
</dbReference>
<dbReference type="GO" id="GO:0016791">
    <property type="term" value="F:phosphatase activity"/>
    <property type="evidence" value="ECO:0007669"/>
    <property type="project" value="TreeGrafter"/>
</dbReference>
<dbReference type="RefSeq" id="WP_073022722.1">
    <property type="nucleotide sequence ID" value="NZ_FQXU01000022.1"/>
</dbReference>
<accession>A0A1M6EGA9</accession>
<dbReference type="InterPro" id="IPR023214">
    <property type="entry name" value="HAD_sf"/>
</dbReference>
<name>A0A1M6EGA9_9CLOT</name>
<dbReference type="GO" id="GO:0005829">
    <property type="term" value="C:cytosol"/>
    <property type="evidence" value="ECO:0007669"/>
    <property type="project" value="TreeGrafter"/>
</dbReference>
<dbReference type="SFLD" id="SFLDS00003">
    <property type="entry name" value="Haloacid_Dehalogenase"/>
    <property type="match status" value="1"/>
</dbReference>
<dbReference type="InterPro" id="IPR006379">
    <property type="entry name" value="HAD-SF_hydro_IIB"/>
</dbReference>
<proteinExistence type="predicted"/>
<gene>
    <name evidence="1" type="ORF">SAMN02745941_04439</name>
</gene>
<dbReference type="NCBIfam" id="TIGR00099">
    <property type="entry name" value="Cof-subfamily"/>
    <property type="match status" value="1"/>
</dbReference>
<sequence>MKYKLLAIDMDGTFLDAEHKPLEANYIAIKKAAELGIKVVICSGRIPAALKLFTDDMPKNQPIIAGNGSIVYDGDLNEIYKEYIDPDTVGDIISMLRNEYDHVYYHVMDPYVVYSEGIGRIVQDFLFKLNLSLPRKHRMEFRLVPDLVTYIDEHRVKALKIEIHEDDNNLFNEIRRRIETIPNVEVVTSGFGSLEIVRKGINKGKALEVLAKHYGYSLEECIAVGNDENDVEMIQEAGLGIAVKNSNPKAKAVADYITENDNDNNAVAEVVEKFILNVD</sequence>
<organism evidence="1 2">
    <name type="scientific">Clostridium intestinale DSM 6191</name>
    <dbReference type="NCBI Taxonomy" id="1121320"/>
    <lineage>
        <taxon>Bacteria</taxon>
        <taxon>Bacillati</taxon>
        <taxon>Bacillota</taxon>
        <taxon>Clostridia</taxon>
        <taxon>Eubacteriales</taxon>
        <taxon>Clostridiaceae</taxon>
        <taxon>Clostridium</taxon>
    </lineage>
</organism>
<dbReference type="AlphaFoldDB" id="A0A1M6EGA9"/>
<dbReference type="InterPro" id="IPR036412">
    <property type="entry name" value="HAD-like_sf"/>
</dbReference>
<dbReference type="SUPFAM" id="SSF56784">
    <property type="entry name" value="HAD-like"/>
    <property type="match status" value="1"/>
</dbReference>
<dbReference type="GO" id="GO:0000287">
    <property type="term" value="F:magnesium ion binding"/>
    <property type="evidence" value="ECO:0007669"/>
    <property type="project" value="TreeGrafter"/>
</dbReference>
<dbReference type="PANTHER" id="PTHR10000:SF8">
    <property type="entry name" value="HAD SUPERFAMILY HYDROLASE-LIKE, TYPE 3"/>
    <property type="match status" value="1"/>
</dbReference>
<evidence type="ECO:0000313" key="2">
    <source>
        <dbReference type="Proteomes" id="UP000184241"/>
    </source>
</evidence>
<evidence type="ECO:0008006" key="3">
    <source>
        <dbReference type="Google" id="ProtNLM"/>
    </source>
</evidence>
<dbReference type="NCBIfam" id="TIGR01484">
    <property type="entry name" value="HAD-SF-IIB"/>
    <property type="match status" value="1"/>
</dbReference>
<dbReference type="Gene3D" id="3.40.50.1000">
    <property type="entry name" value="HAD superfamily/HAD-like"/>
    <property type="match status" value="1"/>
</dbReference>